<sequence length="477" mass="54207">MKKLITYIRGFLLVLVMQLSSCVNDDSFFPEETGGNVTSTVAMVSILNDIDSRGDTVVESELCFSFVYPIVLGYNTDSNIRVNSFSGLLDVIAGQSSNFNISGIQFPVEIKFKGNDTSFKVEDEDSLYDVLRECQLHTFGDDFVSLFRQCYRLEYPITLFDDLRTEVIIENIEAFNRFVSGQRDNYQPNFKFPIKISVAPDFEETTISTYYEFYNIINTCVGCPDISFEIEQISNTRYQIIPSFEIKEGYEFFFKIDGEVITEVVIDGNPFTREFTSPGIYEVCIRVVTPDCPEGKKVCKEIVVETVCPDLRFESEREPETFSYNFMANFEGINETQYDWVVDDQIVEDNDGGVNGDNMFIFQFTPGIHNVCISAETPLCPIGTEFCQEIIVCPEPFFVTEQQGITNTYDFIANFLGMRDITYQWTINGEFQENDGGASGDNIFSFQFDPGLSYEVCIVTEIAGCTTSKFCVNIDIQ</sequence>
<evidence type="ECO:0008006" key="4">
    <source>
        <dbReference type="Google" id="ProtNLM"/>
    </source>
</evidence>
<feature type="signal peptide" evidence="1">
    <location>
        <begin position="1"/>
        <end position="25"/>
    </location>
</feature>
<accession>A0ABW5AZ04</accession>
<keyword evidence="3" id="KW-1185">Reference proteome</keyword>
<name>A0ABW5AZ04_9FLAO</name>
<reference evidence="3" key="1">
    <citation type="journal article" date="2019" name="Int. J. Syst. Evol. Microbiol.">
        <title>The Global Catalogue of Microorganisms (GCM) 10K type strain sequencing project: providing services to taxonomists for standard genome sequencing and annotation.</title>
        <authorList>
            <consortium name="The Broad Institute Genomics Platform"/>
            <consortium name="The Broad Institute Genome Sequencing Center for Infectious Disease"/>
            <person name="Wu L."/>
            <person name="Ma J."/>
        </authorList>
    </citation>
    <scope>NUCLEOTIDE SEQUENCE [LARGE SCALE GENOMIC DNA]</scope>
    <source>
        <strain evidence="3">DT92</strain>
    </source>
</reference>
<feature type="chain" id="PRO_5045694155" description="PKD domain-containing protein" evidence="1">
    <location>
        <begin position="26"/>
        <end position="477"/>
    </location>
</feature>
<organism evidence="2 3">
    <name type="scientific">Aquimarina celericrescens</name>
    <dbReference type="NCBI Taxonomy" id="1964542"/>
    <lineage>
        <taxon>Bacteria</taxon>
        <taxon>Pseudomonadati</taxon>
        <taxon>Bacteroidota</taxon>
        <taxon>Flavobacteriia</taxon>
        <taxon>Flavobacteriales</taxon>
        <taxon>Flavobacteriaceae</taxon>
        <taxon>Aquimarina</taxon>
    </lineage>
</organism>
<gene>
    <name evidence="2" type="ORF">ACFSJT_11475</name>
</gene>
<dbReference type="Proteomes" id="UP001597344">
    <property type="component" value="Unassembled WGS sequence"/>
</dbReference>
<protein>
    <recommendedName>
        <fullName evidence="4">PKD domain-containing protein</fullName>
    </recommendedName>
</protein>
<keyword evidence="1" id="KW-0732">Signal</keyword>
<comment type="caution">
    <text evidence="2">The sequence shown here is derived from an EMBL/GenBank/DDBJ whole genome shotgun (WGS) entry which is preliminary data.</text>
</comment>
<dbReference type="EMBL" id="JBHUHY010000011">
    <property type="protein sequence ID" value="MFD2187410.1"/>
    <property type="molecule type" value="Genomic_DNA"/>
</dbReference>
<evidence type="ECO:0000313" key="3">
    <source>
        <dbReference type="Proteomes" id="UP001597344"/>
    </source>
</evidence>
<evidence type="ECO:0000313" key="2">
    <source>
        <dbReference type="EMBL" id="MFD2187410.1"/>
    </source>
</evidence>
<evidence type="ECO:0000256" key="1">
    <source>
        <dbReference type="SAM" id="SignalP"/>
    </source>
</evidence>
<dbReference type="RefSeq" id="WP_378320407.1">
    <property type="nucleotide sequence ID" value="NZ_JBHUHY010000011.1"/>
</dbReference>
<proteinExistence type="predicted"/>